<dbReference type="PRINTS" id="PR00344">
    <property type="entry name" value="BCTRLSENSOR"/>
</dbReference>
<dbReference type="SUPFAM" id="SSF55874">
    <property type="entry name" value="ATPase domain of HSP90 chaperone/DNA topoisomerase II/histidine kinase"/>
    <property type="match status" value="1"/>
</dbReference>
<evidence type="ECO:0000256" key="5">
    <source>
        <dbReference type="ARBA" id="ARBA00022777"/>
    </source>
</evidence>
<accession>A0A518EMQ4</accession>
<evidence type="ECO:0000256" key="6">
    <source>
        <dbReference type="ARBA" id="ARBA00023012"/>
    </source>
</evidence>
<keyword evidence="7" id="KW-1133">Transmembrane helix</keyword>
<keyword evidence="6" id="KW-0902">Two-component regulatory system</keyword>
<dbReference type="PROSITE" id="PS50109">
    <property type="entry name" value="HIS_KIN"/>
    <property type="match status" value="1"/>
</dbReference>
<dbReference type="Proteomes" id="UP000320390">
    <property type="component" value="Chromosome"/>
</dbReference>
<evidence type="ECO:0000313" key="9">
    <source>
        <dbReference type="EMBL" id="QDV05374.1"/>
    </source>
</evidence>
<gene>
    <name evidence="9" type="primary">phoR_1</name>
    <name evidence="9" type="ORF">Poly30_08710</name>
</gene>
<dbReference type="Gene3D" id="3.30.565.10">
    <property type="entry name" value="Histidine kinase-like ATPase, C-terminal domain"/>
    <property type="match status" value="1"/>
</dbReference>
<keyword evidence="4 9" id="KW-0808">Transferase</keyword>
<protein>
    <recommendedName>
        <fullName evidence="2">histidine kinase</fullName>
        <ecNumber evidence="2">2.7.13.3</ecNumber>
    </recommendedName>
</protein>
<evidence type="ECO:0000256" key="3">
    <source>
        <dbReference type="ARBA" id="ARBA00022553"/>
    </source>
</evidence>
<dbReference type="PANTHER" id="PTHR43711:SF1">
    <property type="entry name" value="HISTIDINE KINASE 1"/>
    <property type="match status" value="1"/>
</dbReference>
<dbReference type="PANTHER" id="PTHR43711">
    <property type="entry name" value="TWO-COMPONENT HISTIDINE KINASE"/>
    <property type="match status" value="1"/>
</dbReference>
<feature type="transmembrane region" description="Helical" evidence="7">
    <location>
        <begin position="9"/>
        <end position="29"/>
    </location>
</feature>
<name>A0A518EMQ4_9BACT</name>
<feature type="transmembrane region" description="Helical" evidence="7">
    <location>
        <begin position="285"/>
        <end position="306"/>
    </location>
</feature>
<keyword evidence="3" id="KW-0597">Phosphoprotein</keyword>
<keyword evidence="5" id="KW-0418">Kinase</keyword>
<dbReference type="Pfam" id="PF00512">
    <property type="entry name" value="HisKA"/>
    <property type="match status" value="1"/>
</dbReference>
<dbReference type="CDD" id="cd00082">
    <property type="entry name" value="HisKA"/>
    <property type="match status" value="1"/>
</dbReference>
<dbReference type="InterPro" id="IPR036890">
    <property type="entry name" value="HATPase_C_sf"/>
</dbReference>
<dbReference type="InterPro" id="IPR050736">
    <property type="entry name" value="Sensor_HK_Regulatory"/>
</dbReference>
<dbReference type="AlphaFoldDB" id="A0A518EMQ4"/>
<dbReference type="Pfam" id="PF02518">
    <property type="entry name" value="HATPase_c"/>
    <property type="match status" value="1"/>
</dbReference>
<dbReference type="RefSeq" id="WP_145194787.1">
    <property type="nucleotide sequence ID" value="NZ_CP036434.1"/>
</dbReference>
<dbReference type="SMART" id="SM00387">
    <property type="entry name" value="HATPase_c"/>
    <property type="match status" value="1"/>
</dbReference>
<dbReference type="Gene3D" id="1.10.287.130">
    <property type="match status" value="1"/>
</dbReference>
<evidence type="ECO:0000256" key="4">
    <source>
        <dbReference type="ARBA" id="ARBA00022679"/>
    </source>
</evidence>
<organism evidence="9 10">
    <name type="scientific">Saltatorellus ferox</name>
    <dbReference type="NCBI Taxonomy" id="2528018"/>
    <lineage>
        <taxon>Bacteria</taxon>
        <taxon>Pseudomonadati</taxon>
        <taxon>Planctomycetota</taxon>
        <taxon>Planctomycetia</taxon>
        <taxon>Planctomycetia incertae sedis</taxon>
        <taxon>Saltatorellus</taxon>
    </lineage>
</organism>
<dbReference type="InterPro" id="IPR003661">
    <property type="entry name" value="HisK_dim/P_dom"/>
</dbReference>
<keyword evidence="10" id="KW-1185">Reference proteome</keyword>
<evidence type="ECO:0000256" key="1">
    <source>
        <dbReference type="ARBA" id="ARBA00000085"/>
    </source>
</evidence>
<sequence>MKRDQLKTLYLFAGGVLLVALAAVSVLVVHETRAHARTTAEALFHEDVRTALWRMETRVGSMVATTTMRGGDAVPASDYSNRWIAPKDNALNDEAAPTGSLRSEIVEAADDAFVMACGLAETGPLQEAVTTPDPALSGAAESRGWRRSQEEYLARQASTNVTHVVSANRDVEGAGSWTMGPLAPVWCGTDAARELYLARRVEAGGGVRHESYRIPWPELEALLLAEIADLFPDARLVPLTGPLATQVLDPARDVPTEDDAFRLAAIPVRLEASPGSKVRVAMTPFAILGAGWASLLAGLGMGWFALRSSVAYGDKHRRFTHAVTHELRTPLTTFRMYSEMLARGMVPEESRPEYLATLESESLRLSGLVENVLRYAQLEEGAGDVRRETLDGAELMRRIEPELSGICARAGAGFELELGVGSEAPCSTDPQAIAQILMNLVENACKYGFRGSEAAKVRVWAHGDRGHLLVDVIDEGPGVPGPMGARVFEPFERAGRDSSDRAPGVGLGLALSRDLARSLGGDLTLESGSRGATFRLRV</sequence>
<dbReference type="EC" id="2.7.13.3" evidence="2"/>
<feature type="domain" description="Histidine kinase" evidence="8">
    <location>
        <begin position="322"/>
        <end position="538"/>
    </location>
</feature>
<dbReference type="InterPro" id="IPR005467">
    <property type="entry name" value="His_kinase_dom"/>
</dbReference>
<dbReference type="InterPro" id="IPR004358">
    <property type="entry name" value="Sig_transdc_His_kin-like_C"/>
</dbReference>
<dbReference type="SMART" id="SM00388">
    <property type="entry name" value="HisKA"/>
    <property type="match status" value="1"/>
</dbReference>
<proteinExistence type="predicted"/>
<keyword evidence="7" id="KW-0472">Membrane</keyword>
<evidence type="ECO:0000259" key="8">
    <source>
        <dbReference type="PROSITE" id="PS50109"/>
    </source>
</evidence>
<dbReference type="GO" id="GO:0000155">
    <property type="term" value="F:phosphorelay sensor kinase activity"/>
    <property type="evidence" value="ECO:0007669"/>
    <property type="project" value="InterPro"/>
</dbReference>
<keyword evidence="7" id="KW-0812">Transmembrane</keyword>
<dbReference type="OrthoDB" id="9813151at2"/>
<evidence type="ECO:0000256" key="7">
    <source>
        <dbReference type="SAM" id="Phobius"/>
    </source>
</evidence>
<evidence type="ECO:0000313" key="10">
    <source>
        <dbReference type="Proteomes" id="UP000320390"/>
    </source>
</evidence>
<dbReference type="SUPFAM" id="SSF47384">
    <property type="entry name" value="Homodimeric domain of signal transducing histidine kinase"/>
    <property type="match status" value="1"/>
</dbReference>
<evidence type="ECO:0000256" key="2">
    <source>
        <dbReference type="ARBA" id="ARBA00012438"/>
    </source>
</evidence>
<dbReference type="EMBL" id="CP036434">
    <property type="protein sequence ID" value="QDV05374.1"/>
    <property type="molecule type" value="Genomic_DNA"/>
</dbReference>
<dbReference type="InterPro" id="IPR036097">
    <property type="entry name" value="HisK_dim/P_sf"/>
</dbReference>
<reference evidence="9 10" key="1">
    <citation type="submission" date="2019-02" db="EMBL/GenBank/DDBJ databases">
        <title>Deep-cultivation of Planctomycetes and their phenomic and genomic characterization uncovers novel biology.</title>
        <authorList>
            <person name="Wiegand S."/>
            <person name="Jogler M."/>
            <person name="Boedeker C."/>
            <person name="Pinto D."/>
            <person name="Vollmers J."/>
            <person name="Rivas-Marin E."/>
            <person name="Kohn T."/>
            <person name="Peeters S.H."/>
            <person name="Heuer A."/>
            <person name="Rast P."/>
            <person name="Oberbeckmann S."/>
            <person name="Bunk B."/>
            <person name="Jeske O."/>
            <person name="Meyerdierks A."/>
            <person name="Storesund J.E."/>
            <person name="Kallscheuer N."/>
            <person name="Luecker S."/>
            <person name="Lage O.M."/>
            <person name="Pohl T."/>
            <person name="Merkel B.J."/>
            <person name="Hornburger P."/>
            <person name="Mueller R.-W."/>
            <person name="Bruemmer F."/>
            <person name="Labrenz M."/>
            <person name="Spormann A.M."/>
            <person name="Op den Camp H."/>
            <person name="Overmann J."/>
            <person name="Amann R."/>
            <person name="Jetten M.S.M."/>
            <person name="Mascher T."/>
            <person name="Medema M.H."/>
            <person name="Devos D.P."/>
            <person name="Kaster A.-K."/>
            <person name="Ovreas L."/>
            <person name="Rohde M."/>
            <person name="Galperin M.Y."/>
            <person name="Jogler C."/>
        </authorList>
    </citation>
    <scope>NUCLEOTIDE SEQUENCE [LARGE SCALE GENOMIC DNA]</scope>
    <source>
        <strain evidence="9 10">Poly30</strain>
    </source>
</reference>
<comment type="catalytic activity">
    <reaction evidence="1">
        <text>ATP + protein L-histidine = ADP + protein N-phospho-L-histidine.</text>
        <dbReference type="EC" id="2.7.13.3"/>
    </reaction>
</comment>
<dbReference type="InterPro" id="IPR003594">
    <property type="entry name" value="HATPase_dom"/>
</dbReference>